<accession>A0A199W919</accession>
<gene>
    <name evidence="1" type="ORF">ACMD2_12676</name>
</gene>
<sequence length="91" mass="10190">MLKLSELLSIAGGLHVAFVSSDYNNRSRLANGPRLSGHSRLRFRYIPDGFEDDRPRSTLRFMQLEELLLIELQRKDIFGRVAAGDGTGGRG</sequence>
<comment type="caution">
    <text evidence="1">The sequence shown here is derived from an EMBL/GenBank/DDBJ whole genome shotgun (WGS) entry which is preliminary data.</text>
</comment>
<proteinExistence type="predicted"/>
<dbReference type="Proteomes" id="UP000092600">
    <property type="component" value="Unassembled WGS sequence"/>
</dbReference>
<dbReference type="EMBL" id="LSRQ01000100">
    <property type="protein sequence ID" value="OAY85390.1"/>
    <property type="molecule type" value="Genomic_DNA"/>
</dbReference>
<reference evidence="1 2" key="1">
    <citation type="journal article" date="2016" name="DNA Res.">
        <title>The draft genome of MD-2 pineapple using hybrid error correction of long reads.</title>
        <authorList>
            <person name="Redwan R.M."/>
            <person name="Saidin A."/>
            <person name="Kumar S.V."/>
        </authorList>
    </citation>
    <scope>NUCLEOTIDE SEQUENCE [LARGE SCALE GENOMIC DNA]</scope>
    <source>
        <strain evidence="2">cv. MD2</strain>
        <tissue evidence="1">Leaf</tissue>
    </source>
</reference>
<name>A0A199W919_ANACO</name>
<dbReference type="AlphaFoldDB" id="A0A199W919"/>
<dbReference type="Gene3D" id="3.40.50.2000">
    <property type="entry name" value="Glycogen Phosphorylase B"/>
    <property type="match status" value="1"/>
</dbReference>
<organism evidence="1 2">
    <name type="scientific">Ananas comosus</name>
    <name type="common">Pineapple</name>
    <name type="synonym">Ananas ananas</name>
    <dbReference type="NCBI Taxonomy" id="4615"/>
    <lineage>
        <taxon>Eukaryota</taxon>
        <taxon>Viridiplantae</taxon>
        <taxon>Streptophyta</taxon>
        <taxon>Embryophyta</taxon>
        <taxon>Tracheophyta</taxon>
        <taxon>Spermatophyta</taxon>
        <taxon>Magnoliopsida</taxon>
        <taxon>Liliopsida</taxon>
        <taxon>Poales</taxon>
        <taxon>Bromeliaceae</taxon>
        <taxon>Bromelioideae</taxon>
        <taxon>Ananas</taxon>
    </lineage>
</organism>
<evidence type="ECO:0000313" key="1">
    <source>
        <dbReference type="EMBL" id="OAY85390.1"/>
    </source>
</evidence>
<protein>
    <submittedName>
        <fullName evidence="1">Uncharacterized protein</fullName>
    </submittedName>
</protein>
<evidence type="ECO:0000313" key="2">
    <source>
        <dbReference type="Proteomes" id="UP000092600"/>
    </source>
</evidence>